<evidence type="ECO:0000256" key="3">
    <source>
        <dbReference type="ARBA" id="ARBA00022448"/>
    </source>
</evidence>
<dbReference type="InterPro" id="IPR037294">
    <property type="entry name" value="ABC_BtuC-like"/>
</dbReference>
<feature type="transmembrane region" description="Helical" evidence="8">
    <location>
        <begin position="81"/>
        <end position="100"/>
    </location>
</feature>
<dbReference type="GO" id="GO:0005886">
    <property type="term" value="C:plasma membrane"/>
    <property type="evidence" value="ECO:0007669"/>
    <property type="project" value="UniProtKB-SubCell"/>
</dbReference>
<evidence type="ECO:0000256" key="6">
    <source>
        <dbReference type="ARBA" id="ARBA00022989"/>
    </source>
</evidence>
<evidence type="ECO:0000256" key="2">
    <source>
        <dbReference type="ARBA" id="ARBA00007935"/>
    </source>
</evidence>
<evidence type="ECO:0000256" key="4">
    <source>
        <dbReference type="ARBA" id="ARBA00022475"/>
    </source>
</evidence>
<dbReference type="RefSeq" id="WP_054556727.1">
    <property type="nucleotide sequence ID" value="NZ_JAUORK010000001.1"/>
</dbReference>
<proteinExistence type="inferred from homology"/>
<dbReference type="Proteomes" id="UP001170481">
    <property type="component" value="Unassembled WGS sequence"/>
</dbReference>
<evidence type="ECO:0000256" key="7">
    <source>
        <dbReference type="ARBA" id="ARBA00023136"/>
    </source>
</evidence>
<feature type="transmembrane region" description="Helical" evidence="8">
    <location>
        <begin position="50"/>
        <end position="69"/>
    </location>
</feature>
<feature type="transmembrane region" description="Helical" evidence="8">
    <location>
        <begin position="107"/>
        <end position="131"/>
    </location>
</feature>
<dbReference type="CDD" id="cd06550">
    <property type="entry name" value="TM_ABC_iron-siderophores_like"/>
    <property type="match status" value="1"/>
</dbReference>
<keyword evidence="6 8" id="KW-1133">Transmembrane helix</keyword>
<sequence length="316" mass="33136">MALLVLSWWSLWAFSTFTLTPANIWHFLLQRQTGGMTSQIIGQIRLPRTLATILIGALLGMAGLLMQGISRNNLASPSMLGVTGGASLGLALVSSGVLPFSLPLGNALISVIGGGAAWLIVFMLGAAWSAQASRARLVLAGITVAALCASMTRLVVLLAEERAMGVLNWLAGSMVGVRWPEVWLLCVVFVPAFLLCIVLAKPLNLLNLGDENAQSLGVSLTRLRVLAFTAGTIMVGVTVAVVGPIGFIGLMAPNIARRLIGVDYRPLVLGSSLCGAILLLVSDIIGRWVAFPSETPAGAITALIGAPFFLLMARKL</sequence>
<reference evidence="9" key="1">
    <citation type="submission" date="2023-07" db="EMBL/GenBank/DDBJ databases">
        <title>Genome content predicts the carbon catabolic preferences of heterotrophic bacteria.</title>
        <authorList>
            <person name="Gralka M."/>
        </authorList>
    </citation>
    <scope>NUCLEOTIDE SEQUENCE</scope>
    <source>
        <strain evidence="9">C2R13</strain>
    </source>
</reference>
<keyword evidence="5 8" id="KW-0812">Transmembrane</keyword>
<feature type="transmembrane region" description="Helical" evidence="8">
    <location>
        <begin position="137"/>
        <end position="159"/>
    </location>
</feature>
<dbReference type="Gene3D" id="1.10.3470.10">
    <property type="entry name" value="ABC transporter involved in vitamin B12 uptake, BtuC"/>
    <property type="match status" value="1"/>
</dbReference>
<comment type="similarity">
    <text evidence="2">Belongs to the binding-protein-dependent transport system permease family. FecCD subfamily.</text>
</comment>
<evidence type="ECO:0000256" key="1">
    <source>
        <dbReference type="ARBA" id="ARBA00004651"/>
    </source>
</evidence>
<protein>
    <submittedName>
        <fullName evidence="9">Iron chelate uptake ABC transporter family permease subunit</fullName>
    </submittedName>
</protein>
<feature type="transmembrane region" description="Helical" evidence="8">
    <location>
        <begin position="296"/>
        <end position="313"/>
    </location>
</feature>
<accession>A0AAP4TUK5</accession>
<comment type="caution">
    <text evidence="9">The sequence shown here is derived from an EMBL/GenBank/DDBJ whole genome shotgun (WGS) entry which is preliminary data.</text>
</comment>
<feature type="transmembrane region" description="Helical" evidence="8">
    <location>
        <begin position="267"/>
        <end position="290"/>
    </location>
</feature>
<dbReference type="GO" id="GO:0022857">
    <property type="term" value="F:transmembrane transporter activity"/>
    <property type="evidence" value="ECO:0007669"/>
    <property type="project" value="InterPro"/>
</dbReference>
<dbReference type="PANTHER" id="PTHR30472:SF1">
    <property type="entry name" value="FE(3+) DICITRATE TRANSPORT SYSTEM PERMEASE PROTEIN FECC-RELATED"/>
    <property type="match status" value="1"/>
</dbReference>
<dbReference type="GO" id="GO:0033214">
    <property type="term" value="P:siderophore-iron import into cell"/>
    <property type="evidence" value="ECO:0007669"/>
    <property type="project" value="TreeGrafter"/>
</dbReference>
<evidence type="ECO:0000313" key="10">
    <source>
        <dbReference type="Proteomes" id="UP001170481"/>
    </source>
</evidence>
<evidence type="ECO:0000313" key="9">
    <source>
        <dbReference type="EMBL" id="MDO6670667.1"/>
    </source>
</evidence>
<dbReference type="PANTHER" id="PTHR30472">
    <property type="entry name" value="FERRIC ENTEROBACTIN TRANSPORT SYSTEM PERMEASE PROTEIN"/>
    <property type="match status" value="1"/>
</dbReference>
<dbReference type="AlphaFoldDB" id="A0AAP4TUK5"/>
<dbReference type="Pfam" id="PF01032">
    <property type="entry name" value="FecCD"/>
    <property type="match status" value="1"/>
</dbReference>
<feature type="transmembrane region" description="Helical" evidence="8">
    <location>
        <begin position="180"/>
        <end position="200"/>
    </location>
</feature>
<evidence type="ECO:0000256" key="5">
    <source>
        <dbReference type="ARBA" id="ARBA00022692"/>
    </source>
</evidence>
<organism evidence="9 10">
    <name type="scientific">Cobetia amphilecti</name>
    <dbReference type="NCBI Taxonomy" id="1055104"/>
    <lineage>
        <taxon>Bacteria</taxon>
        <taxon>Pseudomonadati</taxon>
        <taxon>Pseudomonadota</taxon>
        <taxon>Gammaproteobacteria</taxon>
        <taxon>Oceanospirillales</taxon>
        <taxon>Halomonadaceae</taxon>
        <taxon>Cobetia</taxon>
    </lineage>
</organism>
<feature type="transmembrane region" description="Helical" evidence="8">
    <location>
        <begin position="6"/>
        <end position="29"/>
    </location>
</feature>
<name>A0AAP4TUK5_9GAMM</name>
<gene>
    <name evidence="9" type="ORF">Q4535_00910</name>
</gene>
<dbReference type="InterPro" id="IPR000522">
    <property type="entry name" value="ABC_transptr_permease_BtuC"/>
</dbReference>
<comment type="subcellular location">
    <subcellularLocation>
        <location evidence="1">Cell membrane</location>
        <topology evidence="1">Multi-pass membrane protein</topology>
    </subcellularLocation>
</comment>
<evidence type="ECO:0000256" key="8">
    <source>
        <dbReference type="SAM" id="Phobius"/>
    </source>
</evidence>
<keyword evidence="7 8" id="KW-0472">Membrane</keyword>
<keyword evidence="3" id="KW-0813">Transport</keyword>
<feature type="transmembrane region" description="Helical" evidence="8">
    <location>
        <begin position="225"/>
        <end position="255"/>
    </location>
</feature>
<keyword evidence="4" id="KW-1003">Cell membrane</keyword>
<dbReference type="EMBL" id="JAUORK010000001">
    <property type="protein sequence ID" value="MDO6670667.1"/>
    <property type="molecule type" value="Genomic_DNA"/>
</dbReference>
<dbReference type="SUPFAM" id="SSF81345">
    <property type="entry name" value="ABC transporter involved in vitamin B12 uptake, BtuC"/>
    <property type="match status" value="1"/>
</dbReference>